<dbReference type="Pfam" id="PF13347">
    <property type="entry name" value="MFS_2"/>
    <property type="match status" value="1"/>
</dbReference>
<dbReference type="SUPFAM" id="SSF103473">
    <property type="entry name" value="MFS general substrate transporter"/>
    <property type="match status" value="1"/>
</dbReference>
<feature type="transmembrane region" description="Helical" evidence="2">
    <location>
        <begin position="198"/>
        <end position="219"/>
    </location>
</feature>
<dbReference type="PANTHER" id="PTHR11328">
    <property type="entry name" value="MAJOR FACILITATOR SUPERFAMILY DOMAIN-CONTAINING PROTEIN"/>
    <property type="match status" value="1"/>
</dbReference>
<name>A0A7H4PF75_9ENTR</name>
<protein>
    <submittedName>
        <fullName evidence="3">Xyloside transporter XynT</fullName>
    </submittedName>
</protein>
<dbReference type="Proteomes" id="UP000254863">
    <property type="component" value="Unassembled WGS sequence"/>
</dbReference>
<accession>A0A7H4PF75</accession>
<reference evidence="3 4" key="1">
    <citation type="submission" date="2018-06" db="EMBL/GenBank/DDBJ databases">
        <authorList>
            <consortium name="Pathogen Informatics"/>
            <person name="Doyle S."/>
        </authorList>
    </citation>
    <scope>NUCLEOTIDE SEQUENCE [LARGE SCALE GENOMIC DNA]</scope>
    <source>
        <strain evidence="3 4">NCTC11685</strain>
    </source>
</reference>
<evidence type="ECO:0000313" key="4">
    <source>
        <dbReference type="Proteomes" id="UP000254863"/>
    </source>
</evidence>
<dbReference type="GO" id="GO:0008643">
    <property type="term" value="P:carbohydrate transport"/>
    <property type="evidence" value="ECO:0007669"/>
    <property type="project" value="InterPro"/>
</dbReference>
<gene>
    <name evidence="3" type="primary">yicJ_6</name>
    <name evidence="3" type="ORF">NCTC11685_04306</name>
</gene>
<dbReference type="Gene3D" id="1.20.1250.20">
    <property type="entry name" value="MFS general substrate transporter like domains"/>
    <property type="match status" value="1"/>
</dbReference>
<proteinExistence type="inferred from homology"/>
<evidence type="ECO:0000256" key="2">
    <source>
        <dbReference type="SAM" id="Phobius"/>
    </source>
</evidence>
<sequence length="299" mass="32835">MMPLVNFIGGEDKAFGFQGGHRGAVGDRFPDAGVLLLHHQRARRSAAELYLNAGRPARYLAQRSVACRWSADHPQHPRGLRSRRRDDVLHHLDHGSAGLFTAFLTTYCVGNLIGSALAKPLTDWKCKVSVFWWTNALLAALSVVMFFVPMDAEITMFAFIFVIGVLHQLVTPIQWVMMSDTVDYGEWCNGKRLTGISFAGTLFVLKLGLALGGALIGWMLAGGGYDAAAKTQNSATITIIISLFTLAPAVCYLLSAVIAKRYYTLKTPFLKKMMAELAQGARRNEHDFTSAPTGKELQN</sequence>
<dbReference type="EMBL" id="UGMS01000002">
    <property type="protein sequence ID" value="STW66552.1"/>
    <property type="molecule type" value="Genomic_DNA"/>
</dbReference>
<dbReference type="GO" id="GO:0005886">
    <property type="term" value="C:plasma membrane"/>
    <property type="evidence" value="ECO:0007669"/>
    <property type="project" value="TreeGrafter"/>
</dbReference>
<organism evidence="3 4">
    <name type="scientific">Klebsiella michiganensis</name>
    <dbReference type="NCBI Taxonomy" id="1134687"/>
    <lineage>
        <taxon>Bacteria</taxon>
        <taxon>Pseudomonadati</taxon>
        <taxon>Pseudomonadota</taxon>
        <taxon>Gammaproteobacteria</taxon>
        <taxon>Enterobacterales</taxon>
        <taxon>Enterobacteriaceae</taxon>
        <taxon>Klebsiella/Raoultella group</taxon>
        <taxon>Klebsiella</taxon>
    </lineage>
</organism>
<dbReference type="InterPro" id="IPR036259">
    <property type="entry name" value="MFS_trans_sf"/>
</dbReference>
<keyword evidence="2" id="KW-1133">Transmembrane helix</keyword>
<dbReference type="AlphaFoldDB" id="A0A7H4PF75"/>
<comment type="caution">
    <text evidence="3">The sequence shown here is derived from an EMBL/GenBank/DDBJ whole genome shotgun (WGS) entry which is preliminary data.</text>
</comment>
<evidence type="ECO:0000256" key="1">
    <source>
        <dbReference type="ARBA" id="ARBA00009617"/>
    </source>
</evidence>
<keyword evidence="2" id="KW-0472">Membrane</keyword>
<feature type="transmembrane region" description="Helical" evidence="2">
    <location>
        <begin position="130"/>
        <end position="148"/>
    </location>
</feature>
<dbReference type="PANTHER" id="PTHR11328:SF24">
    <property type="entry name" value="MAJOR FACILITATOR SUPERFAMILY (MFS) PROFILE DOMAIN-CONTAINING PROTEIN"/>
    <property type="match status" value="1"/>
</dbReference>
<comment type="similarity">
    <text evidence="1">Belongs to the sodium:galactoside symporter (TC 2.A.2) family.</text>
</comment>
<dbReference type="InterPro" id="IPR039672">
    <property type="entry name" value="MFS_2"/>
</dbReference>
<feature type="transmembrane region" description="Helical" evidence="2">
    <location>
        <begin position="154"/>
        <end position="177"/>
    </location>
</feature>
<feature type="transmembrane region" description="Helical" evidence="2">
    <location>
        <begin position="239"/>
        <end position="263"/>
    </location>
</feature>
<evidence type="ECO:0000313" key="3">
    <source>
        <dbReference type="EMBL" id="STW66552.1"/>
    </source>
</evidence>
<keyword evidence="2" id="KW-0812">Transmembrane</keyword>
<feature type="transmembrane region" description="Helical" evidence="2">
    <location>
        <begin position="97"/>
        <end position="118"/>
    </location>
</feature>
<dbReference type="GO" id="GO:0015293">
    <property type="term" value="F:symporter activity"/>
    <property type="evidence" value="ECO:0007669"/>
    <property type="project" value="InterPro"/>
</dbReference>